<dbReference type="AlphaFoldDB" id="A0A1Q8QEX4"/>
<dbReference type="EMBL" id="MLBF01000096">
    <property type="protein sequence ID" value="OLN25858.1"/>
    <property type="molecule type" value="Genomic_DNA"/>
</dbReference>
<sequence length="62" mass="7281">MLHKGKNKIMVGDLVITNNNRQGAVVRLGRDDFGDYIIVKLDLLKWEFAYDPWDLEKVRMCK</sequence>
<proteinExistence type="predicted"/>
<dbReference type="RefSeq" id="WP_235838995.1">
    <property type="nucleotide sequence ID" value="NZ_MLBF01000096.1"/>
</dbReference>
<organism evidence="1 2">
    <name type="scientific">Desulfosporosinus metallidurans</name>
    <dbReference type="NCBI Taxonomy" id="1888891"/>
    <lineage>
        <taxon>Bacteria</taxon>
        <taxon>Bacillati</taxon>
        <taxon>Bacillota</taxon>
        <taxon>Clostridia</taxon>
        <taxon>Eubacteriales</taxon>
        <taxon>Desulfitobacteriaceae</taxon>
        <taxon>Desulfosporosinus</taxon>
    </lineage>
</organism>
<reference evidence="1 2" key="1">
    <citation type="submission" date="2016-09" db="EMBL/GenBank/DDBJ databases">
        <title>Complete genome of Desulfosporosinus sp. OL.</title>
        <authorList>
            <person name="Mardanov A."/>
            <person name="Beletsky A."/>
            <person name="Panova A."/>
            <person name="Karnachuk O."/>
            <person name="Ravin N."/>
        </authorList>
    </citation>
    <scope>NUCLEOTIDE SEQUENCE [LARGE SCALE GENOMIC DNA]</scope>
    <source>
        <strain evidence="1 2">OL</strain>
    </source>
</reference>
<gene>
    <name evidence="1" type="ORF">DSOL_5197</name>
</gene>
<comment type="caution">
    <text evidence="1">The sequence shown here is derived from an EMBL/GenBank/DDBJ whole genome shotgun (WGS) entry which is preliminary data.</text>
</comment>
<evidence type="ECO:0000313" key="2">
    <source>
        <dbReference type="Proteomes" id="UP000186102"/>
    </source>
</evidence>
<protein>
    <submittedName>
        <fullName evidence="1">Uncharacterized protein</fullName>
    </submittedName>
</protein>
<accession>A0A1Q8QEX4</accession>
<dbReference type="Proteomes" id="UP000186102">
    <property type="component" value="Unassembled WGS sequence"/>
</dbReference>
<name>A0A1Q8QEX4_9FIRM</name>
<evidence type="ECO:0000313" key="1">
    <source>
        <dbReference type="EMBL" id="OLN25858.1"/>
    </source>
</evidence>
<keyword evidence="2" id="KW-1185">Reference proteome</keyword>